<keyword evidence="6 7" id="KW-0472">Membrane</keyword>
<keyword evidence="9" id="KW-1185">Reference proteome</keyword>
<reference evidence="8 9" key="1">
    <citation type="submission" date="2018-09" db="EMBL/GenBank/DDBJ databases">
        <title>Phylogeny of the Shewanellaceae, and recommendation for two new genera, Pseudoshewanella and Parashewanella.</title>
        <authorList>
            <person name="Wang G."/>
        </authorList>
    </citation>
    <scope>NUCLEOTIDE SEQUENCE [LARGE SCALE GENOMIC DNA]</scope>
    <source>
        <strain evidence="8 9">C51</strain>
    </source>
</reference>
<name>A0A3L8PZD0_9GAMM</name>
<dbReference type="PANTHER" id="PTHR33508:SF1">
    <property type="entry name" value="UPF0056 MEMBRANE PROTEIN YHCE"/>
    <property type="match status" value="1"/>
</dbReference>
<evidence type="ECO:0000256" key="2">
    <source>
        <dbReference type="ARBA" id="ARBA00009784"/>
    </source>
</evidence>
<evidence type="ECO:0000256" key="3">
    <source>
        <dbReference type="ARBA" id="ARBA00022475"/>
    </source>
</evidence>
<comment type="caution">
    <text evidence="8">The sequence shown here is derived from an EMBL/GenBank/DDBJ whole genome shotgun (WGS) entry which is preliminary data.</text>
</comment>
<gene>
    <name evidence="8" type="ORF">D5018_05525</name>
</gene>
<proteinExistence type="inferred from homology"/>
<feature type="transmembrane region" description="Helical" evidence="7">
    <location>
        <begin position="67"/>
        <end position="90"/>
    </location>
</feature>
<organism evidence="8 9">
    <name type="scientific">Parashewanella curva</name>
    <dbReference type="NCBI Taxonomy" id="2338552"/>
    <lineage>
        <taxon>Bacteria</taxon>
        <taxon>Pseudomonadati</taxon>
        <taxon>Pseudomonadota</taxon>
        <taxon>Gammaproteobacteria</taxon>
        <taxon>Alteromonadales</taxon>
        <taxon>Shewanellaceae</taxon>
        <taxon>Parashewanella</taxon>
    </lineage>
</organism>
<dbReference type="Proteomes" id="UP000281474">
    <property type="component" value="Unassembled WGS sequence"/>
</dbReference>
<keyword evidence="3" id="KW-1003">Cell membrane</keyword>
<comment type="subcellular location">
    <subcellularLocation>
        <location evidence="1 7">Cell membrane</location>
        <topology evidence="1 7">Multi-pass membrane protein</topology>
    </subcellularLocation>
</comment>
<dbReference type="PANTHER" id="PTHR33508">
    <property type="entry name" value="UPF0056 MEMBRANE PROTEIN YHCE"/>
    <property type="match status" value="1"/>
</dbReference>
<sequence>MIEINEYIKLTVGLFAITIPVAASAVYLGLTKNYSQTEKLKTIGITALLYFLILTMFTFLGESILNFFSISIEAFKVAGGAILFLSALQLAGDKGSNSKTEDSEQGSSPMAIAVVPLAMPMLIGPGSISTVVIYTHMHPSLLHELLMVGVILTNTLIIMLMFWLTNHFGKLLSDNVTSVINRLMGLIIASMAVEFLLTGSVVHIQNHWMPQ</sequence>
<dbReference type="NCBIfam" id="TIGR00427">
    <property type="entry name" value="NAAT family transporter"/>
    <property type="match status" value="1"/>
</dbReference>
<dbReference type="InterPro" id="IPR002771">
    <property type="entry name" value="Multi_antbiot-R_MarC"/>
</dbReference>
<evidence type="ECO:0000256" key="5">
    <source>
        <dbReference type="ARBA" id="ARBA00022989"/>
    </source>
</evidence>
<feature type="transmembrane region" description="Helical" evidence="7">
    <location>
        <begin position="42"/>
        <end position="60"/>
    </location>
</feature>
<comment type="similarity">
    <text evidence="2 7">Belongs to the UPF0056 (MarC) family.</text>
</comment>
<evidence type="ECO:0000256" key="6">
    <source>
        <dbReference type="ARBA" id="ARBA00023136"/>
    </source>
</evidence>
<evidence type="ECO:0000256" key="4">
    <source>
        <dbReference type="ARBA" id="ARBA00022692"/>
    </source>
</evidence>
<evidence type="ECO:0000256" key="7">
    <source>
        <dbReference type="RuleBase" id="RU362048"/>
    </source>
</evidence>
<keyword evidence="4 7" id="KW-0812">Transmembrane</keyword>
<dbReference type="GO" id="GO:0005886">
    <property type="term" value="C:plasma membrane"/>
    <property type="evidence" value="ECO:0007669"/>
    <property type="project" value="UniProtKB-SubCell"/>
</dbReference>
<evidence type="ECO:0000313" key="9">
    <source>
        <dbReference type="Proteomes" id="UP000281474"/>
    </source>
</evidence>
<feature type="transmembrane region" description="Helical" evidence="7">
    <location>
        <begin position="110"/>
        <end position="133"/>
    </location>
</feature>
<protein>
    <recommendedName>
        <fullName evidence="7">UPF0056 membrane protein</fullName>
    </recommendedName>
</protein>
<feature type="transmembrane region" description="Helical" evidence="7">
    <location>
        <begin position="184"/>
        <end position="204"/>
    </location>
</feature>
<evidence type="ECO:0000313" key="8">
    <source>
        <dbReference type="EMBL" id="RLV60734.1"/>
    </source>
</evidence>
<accession>A0A3L8PZD0</accession>
<dbReference type="EMBL" id="QZEI01000012">
    <property type="protein sequence ID" value="RLV60734.1"/>
    <property type="molecule type" value="Genomic_DNA"/>
</dbReference>
<evidence type="ECO:0000256" key="1">
    <source>
        <dbReference type="ARBA" id="ARBA00004651"/>
    </source>
</evidence>
<dbReference type="RefSeq" id="WP_121838009.1">
    <property type="nucleotide sequence ID" value="NZ_ML014761.1"/>
</dbReference>
<dbReference type="Pfam" id="PF01914">
    <property type="entry name" value="MarC"/>
    <property type="match status" value="1"/>
</dbReference>
<feature type="transmembrane region" description="Helical" evidence="7">
    <location>
        <begin position="145"/>
        <end position="164"/>
    </location>
</feature>
<dbReference type="OrthoDB" id="21094at2"/>
<feature type="transmembrane region" description="Helical" evidence="7">
    <location>
        <begin position="7"/>
        <end position="30"/>
    </location>
</feature>
<dbReference type="AlphaFoldDB" id="A0A3L8PZD0"/>
<keyword evidence="5 7" id="KW-1133">Transmembrane helix</keyword>